<dbReference type="InterPro" id="IPR036388">
    <property type="entry name" value="WH-like_DNA-bd_sf"/>
</dbReference>
<dbReference type="EMBL" id="CP001672">
    <property type="protein sequence ID" value="ACT49028.1"/>
    <property type="molecule type" value="Genomic_DNA"/>
</dbReference>
<dbReference type="AlphaFoldDB" id="C6WZ80"/>
<keyword evidence="2" id="KW-1185">Reference proteome</keyword>
<accession>C6WZ80</accession>
<protein>
    <submittedName>
        <fullName evidence="1">Putative transcriptional regulator, ModE family</fullName>
    </submittedName>
</protein>
<dbReference type="KEGG" id="mmb:Mmol_2126"/>
<evidence type="ECO:0000313" key="1">
    <source>
        <dbReference type="EMBL" id="ACT49028.1"/>
    </source>
</evidence>
<dbReference type="InterPro" id="IPR036390">
    <property type="entry name" value="WH_DNA-bd_sf"/>
</dbReference>
<dbReference type="PANTHER" id="PTHR30432:SF1">
    <property type="entry name" value="DNA-BINDING TRANSCRIPTIONAL DUAL REGULATOR MODE"/>
    <property type="match status" value="1"/>
</dbReference>
<gene>
    <name evidence="1" type="ordered locus">Mmol_2126</name>
</gene>
<dbReference type="OrthoDB" id="9800709at2"/>
<evidence type="ECO:0000313" key="2">
    <source>
        <dbReference type="Proteomes" id="UP000002742"/>
    </source>
</evidence>
<dbReference type="eggNOG" id="COG2005">
    <property type="taxonomic scope" value="Bacteria"/>
</dbReference>
<sequence>MLNNQIKIRISNGPATAMGPGKAELLALINDYGSISAAAKQMKMSYRRAWQLVDEVNKCFDQPLVASSVGGSHGGGAKLTEFGVKVLENYHALIAKSQEASVQELAFIRAHLKSPIESIN</sequence>
<reference evidence="1 2" key="2">
    <citation type="journal article" date="2011" name="J. Bacteriol.">
        <title>Genomes of three methylotrophs from a single niche uncover genetic and metabolic divergence of Methylophilaceae.</title>
        <authorList>
            <person name="Lapidus A."/>
            <person name="Clum A."/>
            <person name="Labutti K."/>
            <person name="Kaluzhnaya M.G."/>
            <person name="Lim S."/>
            <person name="Beck D.A."/>
            <person name="Glavina Del Rio T."/>
            <person name="Nolan M."/>
            <person name="Mavromatis K."/>
            <person name="Huntemann M."/>
            <person name="Lucas S."/>
            <person name="Lidstrom M.E."/>
            <person name="Ivanova N."/>
            <person name="Chistoserdova L."/>
        </authorList>
    </citation>
    <scope>NUCLEOTIDE SEQUENCE [LARGE SCALE GENOMIC DNA]</scope>
    <source>
        <strain evidence="2">JLW8 / ATCC BAA-1282 / DSM 17540</strain>
    </source>
</reference>
<dbReference type="InterPro" id="IPR051815">
    <property type="entry name" value="Molybdate_resp_trans_reg"/>
</dbReference>
<reference evidence="2" key="1">
    <citation type="submission" date="2009-07" db="EMBL/GenBank/DDBJ databases">
        <title>Complete sequence of Methylotenera mobilis JLW8.</title>
        <authorList>
            <consortium name="US DOE Joint Genome Institute"/>
            <person name="Lucas S."/>
            <person name="Copeland A."/>
            <person name="Lapidus A."/>
            <person name="Glavina del Rio T."/>
            <person name="Tice H."/>
            <person name="Bruce D."/>
            <person name="Goodwin L."/>
            <person name="Pitluck S."/>
            <person name="LaButti K.M."/>
            <person name="Clum A."/>
            <person name="Larimer F."/>
            <person name="Land M."/>
            <person name="Hauser L."/>
            <person name="Kyrpides N."/>
            <person name="Mikhailova N."/>
            <person name="Kayluzhnaya M."/>
            <person name="Chistoserdova L."/>
        </authorList>
    </citation>
    <scope>NUCLEOTIDE SEQUENCE [LARGE SCALE GENOMIC DNA]</scope>
    <source>
        <strain evidence="2">JLW8 / ATCC BAA-1282 / DSM 17540</strain>
    </source>
</reference>
<name>C6WZ80_METML</name>
<dbReference type="Proteomes" id="UP000002742">
    <property type="component" value="Chromosome"/>
</dbReference>
<organism evidence="1 2">
    <name type="scientific">Methylotenera mobilis (strain JLW8 / ATCC BAA-1282 / DSM 17540)</name>
    <dbReference type="NCBI Taxonomy" id="583345"/>
    <lineage>
        <taxon>Bacteria</taxon>
        <taxon>Pseudomonadati</taxon>
        <taxon>Pseudomonadota</taxon>
        <taxon>Betaproteobacteria</taxon>
        <taxon>Nitrosomonadales</taxon>
        <taxon>Methylophilaceae</taxon>
        <taxon>Methylotenera</taxon>
    </lineage>
</organism>
<proteinExistence type="predicted"/>
<dbReference type="PANTHER" id="PTHR30432">
    <property type="entry name" value="TRANSCRIPTIONAL REGULATOR MODE"/>
    <property type="match status" value="1"/>
</dbReference>
<dbReference type="SUPFAM" id="SSF46785">
    <property type="entry name" value="Winged helix' DNA-binding domain"/>
    <property type="match status" value="1"/>
</dbReference>
<dbReference type="Gene3D" id="1.10.10.10">
    <property type="entry name" value="Winged helix-like DNA-binding domain superfamily/Winged helix DNA-binding domain"/>
    <property type="match status" value="1"/>
</dbReference>
<dbReference type="STRING" id="583345.Mmol_2126"/>
<dbReference type="HOGENOM" id="CLU_125440_1_1_4"/>